<dbReference type="SUPFAM" id="SSF52047">
    <property type="entry name" value="RNI-like"/>
    <property type="match status" value="1"/>
</dbReference>
<evidence type="ECO:0000256" key="1">
    <source>
        <dbReference type="SAM" id="MobiDB-lite"/>
    </source>
</evidence>
<comment type="caution">
    <text evidence="2">The sequence shown here is derived from an EMBL/GenBank/DDBJ whole genome shotgun (WGS) entry which is preliminary data.</text>
</comment>
<feature type="region of interest" description="Disordered" evidence="1">
    <location>
        <begin position="19"/>
        <end position="46"/>
    </location>
</feature>
<name>A0AAW0DZL4_9AGAR</name>
<reference evidence="2 3" key="1">
    <citation type="journal article" date="2024" name="J Genomics">
        <title>Draft genome sequencing and assembly of Favolaschia claudopus CIRM-BRFM 2984 isolated from oak limbs.</title>
        <authorList>
            <person name="Navarro D."/>
            <person name="Drula E."/>
            <person name="Chaduli D."/>
            <person name="Cazenave R."/>
            <person name="Ahrendt S."/>
            <person name="Wang J."/>
            <person name="Lipzen A."/>
            <person name="Daum C."/>
            <person name="Barry K."/>
            <person name="Grigoriev I.V."/>
            <person name="Favel A."/>
            <person name="Rosso M.N."/>
            <person name="Martin F."/>
        </authorList>
    </citation>
    <scope>NUCLEOTIDE SEQUENCE [LARGE SCALE GENOMIC DNA]</scope>
    <source>
        <strain evidence="2 3">CIRM-BRFM 2984</strain>
    </source>
</reference>
<gene>
    <name evidence="2" type="ORF">R3P38DRAFT_2843925</name>
</gene>
<keyword evidence="3" id="KW-1185">Reference proteome</keyword>
<sequence>MENSDGELLSKYQTMPLDPQAGGGSTLDPPQSLGAGRAAHADSGEGNAAPAIHRIPIELICEILTLTLPYPRRLGDRTVEQVPWHLGHICQQWRAAAIMSPLLWSSITLACLSMAAGSSSQPHLLTKVETQLNRSSTAPLHVVFDSCEEDIVEQCFVESMDLIIDQCHRWETARLILNHASARQVGTQLARMKDKLSRLRLLELISQQDLDDILQETFATAPRLETVFLCECTFRPFSISSRIQFPWAQITKFRISCARVREFEGIFAAMNLAHVIELGMFVGTPSGLDSLHVVLPNLFRLSAQGSLNYITAPLLQELWVTDFHGFMWNLPPFIQRSACRLSKLVVYGCSDTTRVIRALEALTTLKTFFISFSHRAGIGDPESLFCALNISSSETTLCPKLTHIAAGNISENAISLFLDMVESRRQISFAYSGSLGEPETWSAPSFVRVFHHGDMVNDVSEDTYRQVKGMRSEGLDIALDSHFVPSSHNYLGCDRP</sequence>
<evidence type="ECO:0000313" key="2">
    <source>
        <dbReference type="EMBL" id="KAK7057981.1"/>
    </source>
</evidence>
<dbReference type="Proteomes" id="UP001362999">
    <property type="component" value="Unassembled WGS sequence"/>
</dbReference>
<evidence type="ECO:0000313" key="3">
    <source>
        <dbReference type="Proteomes" id="UP001362999"/>
    </source>
</evidence>
<proteinExistence type="predicted"/>
<dbReference type="AlphaFoldDB" id="A0AAW0DZL4"/>
<protein>
    <submittedName>
        <fullName evidence="2">F-box domain-containing protein</fullName>
    </submittedName>
</protein>
<accession>A0AAW0DZL4</accession>
<organism evidence="2 3">
    <name type="scientific">Favolaschia claudopus</name>
    <dbReference type="NCBI Taxonomy" id="2862362"/>
    <lineage>
        <taxon>Eukaryota</taxon>
        <taxon>Fungi</taxon>
        <taxon>Dikarya</taxon>
        <taxon>Basidiomycota</taxon>
        <taxon>Agaricomycotina</taxon>
        <taxon>Agaricomycetes</taxon>
        <taxon>Agaricomycetidae</taxon>
        <taxon>Agaricales</taxon>
        <taxon>Marasmiineae</taxon>
        <taxon>Mycenaceae</taxon>
        <taxon>Favolaschia</taxon>
    </lineage>
</organism>
<dbReference type="EMBL" id="JAWWNJ010000004">
    <property type="protein sequence ID" value="KAK7057981.1"/>
    <property type="molecule type" value="Genomic_DNA"/>
</dbReference>